<dbReference type="Pfam" id="PF07977">
    <property type="entry name" value="FabA"/>
    <property type="match status" value="1"/>
</dbReference>
<dbReference type="AlphaFoldDB" id="A0A644UED6"/>
<dbReference type="PANTHER" id="PTHR30272">
    <property type="entry name" value="3-HYDROXYACYL-[ACYL-CARRIER-PROTEIN] DEHYDRATASE"/>
    <property type="match status" value="1"/>
</dbReference>
<dbReference type="EC" id="4.2.1.59" evidence="2"/>
<organism evidence="2">
    <name type="scientific">bioreactor metagenome</name>
    <dbReference type="NCBI Taxonomy" id="1076179"/>
    <lineage>
        <taxon>unclassified sequences</taxon>
        <taxon>metagenomes</taxon>
        <taxon>ecological metagenomes</taxon>
    </lineage>
</organism>
<gene>
    <name evidence="2" type="primary">fabZ_4</name>
    <name evidence="2" type="ORF">SDC9_23072</name>
</gene>
<keyword evidence="1 2" id="KW-0456">Lyase</keyword>
<dbReference type="Gene3D" id="3.10.129.10">
    <property type="entry name" value="Hotdog Thioesterase"/>
    <property type="match status" value="1"/>
</dbReference>
<name>A0A644UED6_9ZZZZ</name>
<dbReference type="CDD" id="cd01288">
    <property type="entry name" value="FabZ"/>
    <property type="match status" value="1"/>
</dbReference>
<reference evidence="2" key="1">
    <citation type="submission" date="2019-08" db="EMBL/GenBank/DDBJ databases">
        <authorList>
            <person name="Kucharzyk K."/>
            <person name="Murdoch R.W."/>
            <person name="Higgins S."/>
            <person name="Loffler F."/>
        </authorList>
    </citation>
    <scope>NUCLEOTIDE SEQUENCE</scope>
</reference>
<dbReference type="InterPro" id="IPR013114">
    <property type="entry name" value="FabA_FabZ"/>
</dbReference>
<protein>
    <submittedName>
        <fullName evidence="2">3-hydroxyacyl-[acyl-carrier-protein] dehydratase FabZ</fullName>
        <ecNumber evidence="2">4.2.1.59</ecNumber>
    </submittedName>
</protein>
<comment type="caution">
    <text evidence="2">The sequence shown here is derived from an EMBL/GenBank/DDBJ whole genome shotgun (WGS) entry which is preliminary data.</text>
</comment>
<evidence type="ECO:0000313" key="2">
    <source>
        <dbReference type="EMBL" id="MPL77219.1"/>
    </source>
</evidence>
<dbReference type="NCBIfam" id="NF000582">
    <property type="entry name" value="PRK00006.1"/>
    <property type="match status" value="1"/>
</dbReference>
<dbReference type="PANTHER" id="PTHR30272:SF1">
    <property type="entry name" value="3-HYDROXYACYL-[ACYL-CARRIER-PROTEIN] DEHYDRATASE"/>
    <property type="match status" value="1"/>
</dbReference>
<accession>A0A644UED6</accession>
<evidence type="ECO:0000256" key="1">
    <source>
        <dbReference type="ARBA" id="ARBA00023239"/>
    </source>
</evidence>
<dbReference type="InterPro" id="IPR029069">
    <property type="entry name" value="HotDog_dom_sf"/>
</dbReference>
<dbReference type="SUPFAM" id="SSF54637">
    <property type="entry name" value="Thioesterase/thiol ester dehydrase-isomerase"/>
    <property type="match status" value="1"/>
</dbReference>
<dbReference type="GO" id="GO:0019171">
    <property type="term" value="F:(3R)-hydroxyacyl-[acyl-carrier-protein] dehydratase activity"/>
    <property type="evidence" value="ECO:0007669"/>
    <property type="project" value="UniProtKB-EC"/>
</dbReference>
<dbReference type="EMBL" id="VSSQ01000104">
    <property type="protein sequence ID" value="MPL77219.1"/>
    <property type="molecule type" value="Genomic_DNA"/>
</dbReference>
<sequence>MDTVEQYIPHRSPFLFVDEARTRGQTIIASRLFKAEEFFFAGHFPKHPVVPGVLLIEALAQAGGVGAKLLGIKPKGLFVLAKIRSASFRKPVFPGDRLDMEIEICKSGSLVLHQKGRGKVDGELAVEAEWIAMSSGVEE</sequence>
<proteinExistence type="predicted"/>